<protein>
    <submittedName>
        <fullName evidence="7">Glutamine--tRNA ligase</fullName>
        <ecNumber evidence="7">6.1.1.18</ecNumber>
    </submittedName>
</protein>
<keyword evidence="1 7" id="KW-0436">Ligase</keyword>
<dbReference type="GO" id="GO:0006425">
    <property type="term" value="P:glutaminyl-tRNA aminoacylation"/>
    <property type="evidence" value="ECO:0007669"/>
    <property type="project" value="TreeGrafter"/>
</dbReference>
<dbReference type="Pfam" id="PF00749">
    <property type="entry name" value="tRNA-synt_1c"/>
    <property type="match status" value="1"/>
</dbReference>
<dbReference type="GO" id="GO:0005829">
    <property type="term" value="C:cytosol"/>
    <property type="evidence" value="ECO:0007669"/>
    <property type="project" value="TreeGrafter"/>
</dbReference>
<dbReference type="PRINTS" id="PR00987">
    <property type="entry name" value="TRNASYNTHGLU"/>
</dbReference>
<accession>A0A832J3J0</accession>
<dbReference type="InterPro" id="IPR014729">
    <property type="entry name" value="Rossmann-like_a/b/a_fold"/>
</dbReference>
<proteinExistence type="predicted"/>
<name>A0A832J3J0_9GAMM</name>
<keyword evidence="2" id="KW-0547">Nucleotide-binding</keyword>
<keyword evidence="5" id="KW-0030">Aminoacyl-tRNA synthetase</keyword>
<evidence type="ECO:0000313" key="7">
    <source>
        <dbReference type="EMBL" id="HHJ80669.1"/>
    </source>
</evidence>
<evidence type="ECO:0000256" key="3">
    <source>
        <dbReference type="ARBA" id="ARBA00022840"/>
    </source>
</evidence>
<evidence type="ECO:0000256" key="1">
    <source>
        <dbReference type="ARBA" id="ARBA00022598"/>
    </source>
</evidence>
<keyword evidence="3" id="KW-0067">ATP-binding</keyword>
<dbReference type="AlphaFoldDB" id="A0A832J3J0"/>
<evidence type="ECO:0000256" key="2">
    <source>
        <dbReference type="ARBA" id="ARBA00022741"/>
    </source>
</evidence>
<reference evidence="7" key="1">
    <citation type="journal article" date="2020" name="mSystems">
        <title>Genome- and Community-Level Interaction Insights into Carbon Utilization and Element Cycling Functions of Hydrothermarchaeota in Hydrothermal Sediment.</title>
        <authorList>
            <person name="Zhou Z."/>
            <person name="Liu Y."/>
            <person name="Xu W."/>
            <person name="Pan J."/>
            <person name="Luo Z.H."/>
            <person name="Li M."/>
        </authorList>
    </citation>
    <scope>NUCLEOTIDE SEQUENCE [LARGE SCALE GENOMIC DNA]</scope>
    <source>
        <strain evidence="7">HyVt-505</strain>
    </source>
</reference>
<dbReference type="Proteomes" id="UP000885832">
    <property type="component" value="Unassembled WGS sequence"/>
</dbReference>
<comment type="caution">
    <text evidence="7">The sequence shown here is derived from an EMBL/GenBank/DDBJ whole genome shotgun (WGS) entry which is preliminary data.</text>
</comment>
<feature type="domain" description="Glutamyl/glutaminyl-tRNA synthetase class Ib catalytic" evidence="6">
    <location>
        <begin position="27"/>
        <end position="81"/>
    </location>
</feature>
<evidence type="ECO:0000256" key="5">
    <source>
        <dbReference type="ARBA" id="ARBA00023146"/>
    </source>
</evidence>
<dbReference type="PANTHER" id="PTHR43097">
    <property type="entry name" value="GLUTAMINE-TRNA LIGASE"/>
    <property type="match status" value="1"/>
</dbReference>
<dbReference type="EC" id="6.1.1.18" evidence="7"/>
<dbReference type="GO" id="GO:0004819">
    <property type="term" value="F:glutamine-tRNA ligase activity"/>
    <property type="evidence" value="ECO:0007669"/>
    <property type="project" value="UniProtKB-EC"/>
</dbReference>
<evidence type="ECO:0000259" key="6">
    <source>
        <dbReference type="Pfam" id="PF00749"/>
    </source>
</evidence>
<keyword evidence="4" id="KW-0648">Protein biosynthesis</keyword>
<gene>
    <name evidence="7" type="ORF">ENJ65_03450</name>
</gene>
<feature type="non-terminal residue" evidence="7">
    <location>
        <position position="81"/>
    </location>
</feature>
<organism evidence="7">
    <name type="scientific">Candidatus Tenderia electrophaga</name>
    <dbReference type="NCBI Taxonomy" id="1748243"/>
    <lineage>
        <taxon>Bacteria</taxon>
        <taxon>Pseudomonadati</taxon>
        <taxon>Pseudomonadota</taxon>
        <taxon>Gammaproteobacteria</taxon>
        <taxon>Candidatus Tenderiales</taxon>
        <taxon>Candidatus Tenderiaceae</taxon>
        <taxon>Candidatus Tenderia</taxon>
    </lineage>
</organism>
<dbReference type="EMBL" id="DRNF01000219">
    <property type="protein sequence ID" value="HHJ80669.1"/>
    <property type="molecule type" value="Genomic_DNA"/>
</dbReference>
<dbReference type="Gene3D" id="3.40.50.620">
    <property type="entry name" value="HUPs"/>
    <property type="match status" value="1"/>
</dbReference>
<evidence type="ECO:0000256" key="4">
    <source>
        <dbReference type="ARBA" id="ARBA00022917"/>
    </source>
</evidence>
<dbReference type="InterPro" id="IPR050132">
    <property type="entry name" value="Gln/Glu-tRNA_Ligase"/>
</dbReference>
<dbReference type="SUPFAM" id="SSF52374">
    <property type="entry name" value="Nucleotidylyl transferase"/>
    <property type="match status" value="1"/>
</dbReference>
<dbReference type="InterPro" id="IPR000924">
    <property type="entry name" value="Glu/Gln-tRNA-synth"/>
</dbReference>
<dbReference type="GO" id="GO:0005524">
    <property type="term" value="F:ATP binding"/>
    <property type="evidence" value="ECO:0007669"/>
    <property type="project" value="UniProtKB-KW"/>
</dbReference>
<sequence>MSETSSSPTNFVRQIIDEDLASGKHDKIATRFPPEPNGYLHIGHAKSITLNFGIAEDYQGTCNLRFDDTNPHKEDMEFVES</sequence>
<dbReference type="PROSITE" id="PS00178">
    <property type="entry name" value="AA_TRNA_LIGASE_I"/>
    <property type="match status" value="1"/>
</dbReference>
<dbReference type="PANTHER" id="PTHR43097:SF5">
    <property type="entry name" value="GLUTAMATE--TRNA LIGASE"/>
    <property type="match status" value="1"/>
</dbReference>
<dbReference type="InterPro" id="IPR001412">
    <property type="entry name" value="aa-tRNA-synth_I_CS"/>
</dbReference>
<dbReference type="InterPro" id="IPR020058">
    <property type="entry name" value="Glu/Gln-tRNA-synth_Ib_cat-dom"/>
</dbReference>